<name>A0A3S1B5Y5_9BACL</name>
<dbReference type="EMBL" id="RZNX01000008">
    <property type="protein sequence ID" value="RUT28942.1"/>
    <property type="molecule type" value="Genomic_DNA"/>
</dbReference>
<keyword evidence="2" id="KW-1185">Reference proteome</keyword>
<sequence>MLNAILLLIGLLSPLNGPSPTADGRVMNSFAQSESSQVVQASWNPLGTRYERVNEFNTLSDISLSDQTKDVISKKGKPDKVTRDKLTGYTEYHYKDVTVGLYDDQVYYVHLGANAKEMKVNKQWIALQSSSLNRAFGPADYTAEDGDVYTRGYSAIKIYRDAAGAILGIDLFDAAAFD</sequence>
<accession>A0A3S1B5Y5</accession>
<dbReference type="RefSeq" id="WP_127200290.1">
    <property type="nucleotide sequence ID" value="NZ_RZNX01000008.1"/>
</dbReference>
<dbReference type="AlphaFoldDB" id="A0A3S1B5Y5"/>
<dbReference type="OrthoDB" id="2654428at2"/>
<organism evidence="1 2">
    <name type="scientific">Paenibacillus zeisoli</name>
    <dbReference type="NCBI Taxonomy" id="2496267"/>
    <lineage>
        <taxon>Bacteria</taxon>
        <taxon>Bacillati</taxon>
        <taxon>Bacillota</taxon>
        <taxon>Bacilli</taxon>
        <taxon>Bacillales</taxon>
        <taxon>Paenibacillaceae</taxon>
        <taxon>Paenibacillus</taxon>
    </lineage>
</organism>
<comment type="caution">
    <text evidence="1">The sequence shown here is derived from an EMBL/GenBank/DDBJ whole genome shotgun (WGS) entry which is preliminary data.</text>
</comment>
<evidence type="ECO:0000313" key="2">
    <source>
        <dbReference type="Proteomes" id="UP000272464"/>
    </source>
</evidence>
<gene>
    <name evidence="1" type="ORF">EJP77_16175</name>
</gene>
<dbReference type="Proteomes" id="UP000272464">
    <property type="component" value="Unassembled WGS sequence"/>
</dbReference>
<protein>
    <submittedName>
        <fullName evidence="1">Uncharacterized protein</fullName>
    </submittedName>
</protein>
<reference evidence="1 2" key="1">
    <citation type="submission" date="2018-12" db="EMBL/GenBank/DDBJ databases">
        <authorList>
            <person name="Sun L."/>
            <person name="Chen Z."/>
        </authorList>
    </citation>
    <scope>NUCLEOTIDE SEQUENCE [LARGE SCALE GENOMIC DNA]</scope>
    <source>
        <strain evidence="1 2">3-5-3</strain>
    </source>
</reference>
<evidence type="ECO:0000313" key="1">
    <source>
        <dbReference type="EMBL" id="RUT28942.1"/>
    </source>
</evidence>
<proteinExistence type="predicted"/>